<name>A0ABS7K7W2_9BACI</name>
<evidence type="ECO:0000256" key="2">
    <source>
        <dbReference type="ARBA" id="ARBA00023125"/>
    </source>
</evidence>
<dbReference type="InterPro" id="IPR051081">
    <property type="entry name" value="HTH_MetalResp_TranReg"/>
</dbReference>
<reference evidence="5 6" key="1">
    <citation type="submission" date="2020-07" db="EMBL/GenBank/DDBJ databases">
        <title>Fungal Genomes of the International Space Station.</title>
        <authorList>
            <person name="Seuylemezian A."/>
            <person name="Singh N.K."/>
            <person name="Wood J."/>
            <person name="Venkateswaran K."/>
        </authorList>
    </citation>
    <scope>NUCLEOTIDE SEQUENCE [LARGE SCALE GENOMIC DNA]</scope>
    <source>
        <strain evidence="5 6">PL-B2</strain>
    </source>
</reference>
<accession>A0ABS7K7W2</accession>
<dbReference type="InterPro" id="IPR011991">
    <property type="entry name" value="ArsR-like_HTH"/>
</dbReference>
<keyword evidence="3" id="KW-0804">Transcription</keyword>
<keyword evidence="6" id="KW-1185">Reference proteome</keyword>
<keyword evidence="1" id="KW-0805">Transcription regulation</keyword>
<proteinExistence type="predicted"/>
<sequence>MTIKILDSIVYEVLLSFSLYKRQTHLKYLTISKDWYANTKDKISEVLHKEILELEDLLFEDLSVHLIEHCPYNNFRGYHLWLSQLPLGELYELLAPYVSEKRGMPNDLEARRTKHLSLLLKWYEEYFLDIEEMVTTILTDQIKNLDKTGLQNYPFREIEKITKGFDIENLQVTEVVLAPSWHFRPLSLIDIFNHKVVLTYPCVMSIQHETLLITKALAEEKRLKILSSMKDDSKTFTDLVHLMGMSKGNIHHHLLLLRSAGLLKITPTRQDYFHYKFRHSRVQDLSDLLLEY</sequence>
<dbReference type="PANTHER" id="PTHR33154:SF33">
    <property type="entry name" value="TRANSCRIPTIONAL REPRESSOR SDPR"/>
    <property type="match status" value="1"/>
</dbReference>
<evidence type="ECO:0000313" key="6">
    <source>
        <dbReference type="Proteomes" id="UP000769780"/>
    </source>
</evidence>
<protein>
    <submittedName>
        <fullName evidence="5">Winged helix-turn-helix transcriptional regulator</fullName>
    </submittedName>
</protein>
<feature type="domain" description="HTH arsR-type" evidence="4">
    <location>
        <begin position="204"/>
        <end position="292"/>
    </location>
</feature>
<dbReference type="InterPro" id="IPR036388">
    <property type="entry name" value="WH-like_DNA-bd_sf"/>
</dbReference>
<dbReference type="InterPro" id="IPR036390">
    <property type="entry name" value="WH_DNA-bd_sf"/>
</dbReference>
<dbReference type="EMBL" id="JACWFH010000023">
    <property type="protein sequence ID" value="MBY0098362.1"/>
    <property type="molecule type" value="Genomic_DNA"/>
</dbReference>
<gene>
    <name evidence="5" type="ORF">H0185_16355</name>
</gene>
<dbReference type="InterPro" id="IPR001845">
    <property type="entry name" value="HTH_ArsR_DNA-bd_dom"/>
</dbReference>
<evidence type="ECO:0000313" key="5">
    <source>
        <dbReference type="EMBL" id="MBY0098362.1"/>
    </source>
</evidence>
<dbReference type="RefSeq" id="WP_221874585.1">
    <property type="nucleotide sequence ID" value="NZ_JACWFH010000023.1"/>
</dbReference>
<organism evidence="5 6">
    <name type="scientific">Mesobacillus maritimus</name>
    <dbReference type="NCBI Taxonomy" id="1643336"/>
    <lineage>
        <taxon>Bacteria</taxon>
        <taxon>Bacillati</taxon>
        <taxon>Bacillota</taxon>
        <taxon>Bacilli</taxon>
        <taxon>Bacillales</taxon>
        <taxon>Bacillaceae</taxon>
        <taxon>Mesobacillus</taxon>
    </lineage>
</organism>
<evidence type="ECO:0000256" key="3">
    <source>
        <dbReference type="ARBA" id="ARBA00023163"/>
    </source>
</evidence>
<evidence type="ECO:0000259" key="4">
    <source>
        <dbReference type="PROSITE" id="PS50987"/>
    </source>
</evidence>
<keyword evidence="2" id="KW-0238">DNA-binding</keyword>
<dbReference type="CDD" id="cd00090">
    <property type="entry name" value="HTH_ARSR"/>
    <property type="match status" value="1"/>
</dbReference>
<comment type="caution">
    <text evidence="5">The sequence shown here is derived from an EMBL/GenBank/DDBJ whole genome shotgun (WGS) entry which is preliminary data.</text>
</comment>
<dbReference type="Gene3D" id="1.10.10.10">
    <property type="entry name" value="Winged helix-like DNA-binding domain superfamily/Winged helix DNA-binding domain"/>
    <property type="match status" value="1"/>
</dbReference>
<dbReference type="PANTHER" id="PTHR33154">
    <property type="entry name" value="TRANSCRIPTIONAL REGULATOR, ARSR FAMILY"/>
    <property type="match status" value="1"/>
</dbReference>
<dbReference type="SUPFAM" id="SSF46785">
    <property type="entry name" value="Winged helix' DNA-binding domain"/>
    <property type="match status" value="1"/>
</dbReference>
<evidence type="ECO:0000256" key="1">
    <source>
        <dbReference type="ARBA" id="ARBA00023015"/>
    </source>
</evidence>
<dbReference type="PRINTS" id="PR00778">
    <property type="entry name" value="HTHARSR"/>
</dbReference>
<dbReference type="Proteomes" id="UP000769780">
    <property type="component" value="Unassembled WGS sequence"/>
</dbReference>
<dbReference type="SMART" id="SM00418">
    <property type="entry name" value="HTH_ARSR"/>
    <property type="match status" value="1"/>
</dbReference>
<dbReference type="Pfam" id="PF01022">
    <property type="entry name" value="HTH_5"/>
    <property type="match status" value="1"/>
</dbReference>
<dbReference type="PROSITE" id="PS50987">
    <property type="entry name" value="HTH_ARSR_2"/>
    <property type="match status" value="1"/>
</dbReference>